<name>K9ZQF2_ANACC</name>
<gene>
    <name evidence="1" type="ordered locus">Anacy_6184</name>
</gene>
<keyword evidence="2" id="KW-1185">Reference proteome</keyword>
<protein>
    <submittedName>
        <fullName evidence="1">Uncharacterized protein</fullName>
    </submittedName>
</protein>
<sequence>MMTIQDSLTADIMNIQESSRIDNAYTRPLNADILAYIPCSHSAIAILQIFRTQVLSLNFLAKVSPPKYKLRF</sequence>
<organism evidence="1 2">
    <name type="scientific">Anabaena cylindrica (strain ATCC 27899 / PCC 7122)</name>
    <dbReference type="NCBI Taxonomy" id="272123"/>
    <lineage>
        <taxon>Bacteria</taxon>
        <taxon>Bacillati</taxon>
        <taxon>Cyanobacteriota</taxon>
        <taxon>Cyanophyceae</taxon>
        <taxon>Nostocales</taxon>
        <taxon>Nostocaceae</taxon>
        <taxon>Anabaena</taxon>
    </lineage>
</organism>
<evidence type="ECO:0000313" key="2">
    <source>
        <dbReference type="Proteomes" id="UP000010474"/>
    </source>
</evidence>
<dbReference type="EMBL" id="CP003665">
    <property type="protein sequence ID" value="AFZ61453.1"/>
    <property type="molecule type" value="Genomic_DNA"/>
</dbReference>
<dbReference type="Proteomes" id="UP000010474">
    <property type="component" value="Plasmid pANACY.06"/>
</dbReference>
<dbReference type="PATRIC" id="fig|272123.3.peg.6725"/>
<accession>K9ZQF2</accession>
<reference evidence="2" key="1">
    <citation type="journal article" date="2013" name="Proc. Natl. Acad. Sci. U.S.A.">
        <title>Improving the coverage of the cyanobacterial phylum using diversity-driven genome sequencing.</title>
        <authorList>
            <person name="Shih P.M."/>
            <person name="Wu D."/>
            <person name="Latifi A."/>
            <person name="Axen S.D."/>
            <person name="Fewer D.P."/>
            <person name="Talla E."/>
            <person name="Calteau A."/>
            <person name="Cai F."/>
            <person name="Tandeau de Marsac N."/>
            <person name="Rippka R."/>
            <person name="Herdman M."/>
            <person name="Sivonen K."/>
            <person name="Coursin T."/>
            <person name="Laurent T."/>
            <person name="Goodwin L."/>
            <person name="Nolan M."/>
            <person name="Davenport K.W."/>
            <person name="Han C.S."/>
            <person name="Rubin E.M."/>
            <person name="Eisen J.A."/>
            <person name="Woyke T."/>
            <person name="Gugger M."/>
            <person name="Kerfeld C.A."/>
        </authorList>
    </citation>
    <scope>NUCLEOTIDE SEQUENCE [LARGE SCALE GENOMIC DNA]</scope>
    <source>
        <strain evidence="2">ATCC 27899 / PCC 7122</strain>
    </source>
</reference>
<keyword evidence="1" id="KW-0614">Plasmid</keyword>
<dbReference type="AlphaFoldDB" id="K9ZQF2"/>
<evidence type="ECO:0000313" key="1">
    <source>
        <dbReference type="EMBL" id="AFZ61453.1"/>
    </source>
</evidence>
<dbReference type="KEGG" id="acy:Anacy_6184"/>
<dbReference type="HOGENOM" id="CLU_2713502_0_0_3"/>
<proteinExistence type="predicted"/>
<geneLocation type="plasmid" evidence="1 2">
    <name>pANACY.06</name>
</geneLocation>